<gene>
    <name evidence="2" type="ORF">PLEOSDRAFT_199605</name>
</gene>
<accession>A0A067N703</accession>
<evidence type="ECO:0000256" key="1">
    <source>
        <dbReference type="SAM" id="MobiDB-lite"/>
    </source>
</evidence>
<dbReference type="HOGENOM" id="CLU_2813464_0_0_1"/>
<sequence length="67" mass="6909">MDEFHHINFDAIPSTLTPVSAIASASISSSIPTSCASSIGSDGGDDGLDGILDEDKPWSPVTWCTIA</sequence>
<proteinExistence type="predicted"/>
<feature type="compositionally biased region" description="Low complexity" evidence="1">
    <location>
        <begin position="31"/>
        <end position="40"/>
    </location>
</feature>
<protein>
    <submittedName>
        <fullName evidence="2">B mating type pheromone</fullName>
    </submittedName>
</protein>
<dbReference type="VEuPathDB" id="FungiDB:PLEOSDRAFT_199605"/>
<dbReference type="InParanoid" id="A0A067N703"/>
<evidence type="ECO:0000313" key="2">
    <source>
        <dbReference type="EMBL" id="KDQ23634.1"/>
    </source>
</evidence>
<dbReference type="AlphaFoldDB" id="A0A067N703"/>
<organism evidence="2 3">
    <name type="scientific">Pleurotus ostreatus (strain PC15)</name>
    <name type="common">Oyster mushroom</name>
    <dbReference type="NCBI Taxonomy" id="1137138"/>
    <lineage>
        <taxon>Eukaryota</taxon>
        <taxon>Fungi</taxon>
        <taxon>Dikarya</taxon>
        <taxon>Basidiomycota</taxon>
        <taxon>Agaricomycotina</taxon>
        <taxon>Agaricomycetes</taxon>
        <taxon>Agaricomycetidae</taxon>
        <taxon>Agaricales</taxon>
        <taxon>Pleurotineae</taxon>
        <taxon>Pleurotaceae</taxon>
        <taxon>Pleurotus</taxon>
    </lineage>
</organism>
<feature type="region of interest" description="Disordered" evidence="1">
    <location>
        <begin position="31"/>
        <end position="54"/>
    </location>
</feature>
<feature type="compositionally biased region" description="Acidic residues" evidence="1">
    <location>
        <begin position="43"/>
        <end position="52"/>
    </location>
</feature>
<evidence type="ECO:0000313" key="3">
    <source>
        <dbReference type="Proteomes" id="UP000027073"/>
    </source>
</evidence>
<name>A0A067N703_PLEO1</name>
<dbReference type="Proteomes" id="UP000027073">
    <property type="component" value="Unassembled WGS sequence"/>
</dbReference>
<reference evidence="3" key="1">
    <citation type="journal article" date="2014" name="Proc. Natl. Acad. Sci. U.S.A.">
        <title>Extensive sampling of basidiomycete genomes demonstrates inadequacy of the white-rot/brown-rot paradigm for wood decay fungi.</title>
        <authorList>
            <person name="Riley R."/>
            <person name="Salamov A.A."/>
            <person name="Brown D.W."/>
            <person name="Nagy L.G."/>
            <person name="Floudas D."/>
            <person name="Held B.W."/>
            <person name="Levasseur A."/>
            <person name="Lombard V."/>
            <person name="Morin E."/>
            <person name="Otillar R."/>
            <person name="Lindquist E.A."/>
            <person name="Sun H."/>
            <person name="LaButti K.M."/>
            <person name="Schmutz J."/>
            <person name="Jabbour D."/>
            <person name="Luo H."/>
            <person name="Baker S.E."/>
            <person name="Pisabarro A.G."/>
            <person name="Walton J.D."/>
            <person name="Blanchette R.A."/>
            <person name="Henrissat B."/>
            <person name="Martin F."/>
            <person name="Cullen D."/>
            <person name="Hibbett D.S."/>
            <person name="Grigoriev I.V."/>
        </authorList>
    </citation>
    <scope>NUCLEOTIDE SEQUENCE [LARGE SCALE GENOMIC DNA]</scope>
    <source>
        <strain evidence="3">PC15</strain>
    </source>
</reference>
<dbReference type="EMBL" id="KL198012">
    <property type="protein sequence ID" value="KDQ23634.1"/>
    <property type="molecule type" value="Genomic_DNA"/>
</dbReference>